<dbReference type="InterPro" id="IPR001734">
    <property type="entry name" value="Na/solute_symporter"/>
</dbReference>
<gene>
    <name evidence="8" type="ORF">HW347_10860</name>
</gene>
<comment type="subcellular location">
    <subcellularLocation>
        <location evidence="1">Membrane</location>
        <topology evidence="1">Multi-pass membrane protein</topology>
    </subcellularLocation>
</comment>
<feature type="transmembrane region" description="Helical" evidence="7">
    <location>
        <begin position="159"/>
        <end position="177"/>
    </location>
</feature>
<evidence type="ECO:0000256" key="1">
    <source>
        <dbReference type="ARBA" id="ARBA00004141"/>
    </source>
</evidence>
<feature type="transmembrane region" description="Helical" evidence="7">
    <location>
        <begin position="6"/>
        <end position="22"/>
    </location>
</feature>
<feature type="transmembrane region" description="Helical" evidence="7">
    <location>
        <begin position="510"/>
        <end position="529"/>
    </location>
</feature>
<reference evidence="8 9" key="1">
    <citation type="submission" date="2020-06" db="EMBL/GenBank/DDBJ databases">
        <authorList>
            <person name="Isaeva M.P."/>
            <person name="Chernysheva N.Y."/>
        </authorList>
    </citation>
    <scope>NUCLEOTIDE SEQUENCE [LARGE SCALE GENOMIC DNA]</scope>
    <source>
        <strain evidence="8 9">KMM 6746</strain>
    </source>
</reference>
<keyword evidence="9" id="KW-1185">Reference proteome</keyword>
<sequence length="532" mass="58327">MALLTFLLFTGFVAFYATYKLRRDKLNTKDGYFLGGRSLTGIVIAGSLLLTNISTEHLVGMNGSAYRNGAIIVAWEVTSALALVIAALYFAPRYLKMGLTTIPEFLEKRFDGLTRTFVALLLIISFVATLLPIVLYTGALNIEAIFEISELLNVTQSEGIWITILVVGTIGAIYAIFGGLKMVAYTDTINGFGLLVAGLLVPILALLSIGDGNVFEGMTTVFNHSPDKFNVVSDESGVGEGARSAILPFEVLFTGLMINQIYFWTMHQSIIQRVLGAVNLKEAQKGLLYTGLLKILVPLVIVLPGLIGFYYFGESLYDNPDNVYPLLVKKVLPLWLTGFFVAVMMGAILSTFNSALNSAATVFSLDVFKKYIQKDASDKKLVIIGKSTSAILAVLAIGIAPFVANAPDGLYQLLQQLNGIFFIPIASVIIAGFLFPRVTAIGAKAGLMFGLVFYVVMYYIIEVNLHFIHIWGIEFVLNILVMHVVSAFGKKEERFIMKDAGILNLKPWRYAKPFSLFLVTFTIILYLVLGNV</sequence>
<feature type="transmembrane region" description="Helical" evidence="7">
    <location>
        <begin position="416"/>
        <end position="435"/>
    </location>
</feature>
<keyword evidence="3 7" id="KW-0812">Transmembrane</keyword>
<dbReference type="InterPro" id="IPR038377">
    <property type="entry name" value="Na/Glc_symporter_sf"/>
</dbReference>
<comment type="caution">
    <text evidence="8">The sequence shown here is derived from an EMBL/GenBank/DDBJ whole genome shotgun (WGS) entry which is preliminary data.</text>
</comment>
<dbReference type="Proteomes" id="UP000740413">
    <property type="component" value="Unassembled WGS sequence"/>
</dbReference>
<evidence type="ECO:0000256" key="5">
    <source>
        <dbReference type="ARBA" id="ARBA00023136"/>
    </source>
</evidence>
<feature type="transmembrane region" description="Helical" evidence="7">
    <location>
        <begin position="112"/>
        <end position="139"/>
    </location>
</feature>
<keyword evidence="5 7" id="KW-0472">Membrane</keyword>
<comment type="similarity">
    <text evidence="2 6">Belongs to the sodium:solute symporter (SSF) (TC 2.A.21) family.</text>
</comment>
<feature type="transmembrane region" description="Helical" evidence="7">
    <location>
        <begin position="442"/>
        <end position="461"/>
    </location>
</feature>
<dbReference type="PANTHER" id="PTHR11819:SF195">
    <property type="entry name" value="SODIUM_GLUCOSE COTRANSPORTER 4"/>
    <property type="match status" value="1"/>
</dbReference>
<protein>
    <submittedName>
        <fullName evidence="8">Solute:sodium symporter family transporter</fullName>
    </submittedName>
</protein>
<evidence type="ECO:0000313" key="8">
    <source>
        <dbReference type="EMBL" id="MBT2161769.1"/>
    </source>
</evidence>
<accession>A0ABS5WEE8</accession>
<evidence type="ECO:0000256" key="4">
    <source>
        <dbReference type="ARBA" id="ARBA00022989"/>
    </source>
</evidence>
<dbReference type="RefSeq" id="WP_214611893.1">
    <property type="nucleotide sequence ID" value="NZ_JACATN010000003.1"/>
</dbReference>
<feature type="transmembrane region" description="Helical" evidence="7">
    <location>
        <begin position="189"/>
        <end position="209"/>
    </location>
</feature>
<organism evidence="8 9">
    <name type="scientific">Zobellia barbeyronii</name>
    <dbReference type="NCBI Taxonomy" id="2748009"/>
    <lineage>
        <taxon>Bacteria</taxon>
        <taxon>Pseudomonadati</taxon>
        <taxon>Bacteroidota</taxon>
        <taxon>Flavobacteriia</taxon>
        <taxon>Flavobacteriales</taxon>
        <taxon>Flavobacteriaceae</taxon>
        <taxon>Zobellia</taxon>
    </lineage>
</organism>
<feature type="transmembrane region" description="Helical" evidence="7">
    <location>
        <begin position="286"/>
        <end position="312"/>
    </location>
</feature>
<dbReference type="Gene3D" id="1.20.1730.10">
    <property type="entry name" value="Sodium/glucose cotransporter"/>
    <property type="match status" value="1"/>
</dbReference>
<feature type="transmembrane region" description="Helical" evidence="7">
    <location>
        <begin position="31"/>
        <end position="50"/>
    </location>
</feature>
<keyword evidence="4 7" id="KW-1133">Transmembrane helix</keyword>
<dbReference type="PROSITE" id="PS50283">
    <property type="entry name" value="NA_SOLUT_SYMP_3"/>
    <property type="match status" value="1"/>
</dbReference>
<name>A0ABS5WEE8_9FLAO</name>
<dbReference type="PANTHER" id="PTHR11819">
    <property type="entry name" value="SOLUTE CARRIER FAMILY 5"/>
    <property type="match status" value="1"/>
</dbReference>
<evidence type="ECO:0000256" key="6">
    <source>
        <dbReference type="RuleBase" id="RU362091"/>
    </source>
</evidence>
<evidence type="ECO:0000313" key="9">
    <source>
        <dbReference type="Proteomes" id="UP000740413"/>
    </source>
</evidence>
<evidence type="ECO:0000256" key="2">
    <source>
        <dbReference type="ARBA" id="ARBA00006434"/>
    </source>
</evidence>
<proteinExistence type="inferred from homology"/>
<feature type="transmembrane region" description="Helical" evidence="7">
    <location>
        <begin position="332"/>
        <end position="360"/>
    </location>
</feature>
<dbReference type="NCBIfam" id="NF007790">
    <property type="entry name" value="PRK10484.1"/>
    <property type="match status" value="1"/>
</dbReference>
<feature type="transmembrane region" description="Helical" evidence="7">
    <location>
        <begin position="467"/>
        <end position="489"/>
    </location>
</feature>
<feature type="transmembrane region" description="Helical" evidence="7">
    <location>
        <begin position="245"/>
        <end position="265"/>
    </location>
</feature>
<evidence type="ECO:0000256" key="7">
    <source>
        <dbReference type="SAM" id="Phobius"/>
    </source>
</evidence>
<evidence type="ECO:0000256" key="3">
    <source>
        <dbReference type="ARBA" id="ARBA00022692"/>
    </source>
</evidence>
<feature type="transmembrane region" description="Helical" evidence="7">
    <location>
        <begin position="70"/>
        <end position="91"/>
    </location>
</feature>
<dbReference type="CDD" id="cd10328">
    <property type="entry name" value="SLC5sbd_YidK"/>
    <property type="match status" value="1"/>
</dbReference>
<dbReference type="NCBIfam" id="TIGR00813">
    <property type="entry name" value="sss"/>
    <property type="match status" value="1"/>
</dbReference>
<dbReference type="Pfam" id="PF00474">
    <property type="entry name" value="SSF"/>
    <property type="match status" value="1"/>
</dbReference>
<reference evidence="9" key="2">
    <citation type="submission" date="2023-07" db="EMBL/GenBank/DDBJ databases">
        <title>Zobellia barbeyronii sp. nov., a new marine flavobacterium, isolated from green and red algae.</title>
        <authorList>
            <person name="Nedashkovskaya O.I."/>
            <person name="Otstavnykh N."/>
            <person name="Zhukova N."/>
            <person name="Guzev K."/>
            <person name="Chausova V."/>
            <person name="Tekutyeva L."/>
            <person name="Mikhailov V."/>
            <person name="Isaeva M."/>
        </authorList>
    </citation>
    <scope>NUCLEOTIDE SEQUENCE [LARGE SCALE GENOMIC DNA]</scope>
    <source>
        <strain evidence="9">KMM 6746</strain>
    </source>
</reference>
<feature type="transmembrane region" description="Helical" evidence="7">
    <location>
        <begin position="381"/>
        <end position="404"/>
    </location>
</feature>
<dbReference type="EMBL" id="JACATN010000003">
    <property type="protein sequence ID" value="MBT2161769.1"/>
    <property type="molecule type" value="Genomic_DNA"/>
</dbReference>